<keyword evidence="1" id="KW-0732">Signal</keyword>
<evidence type="ECO:0000313" key="3">
    <source>
        <dbReference type="Proteomes" id="UP001596074"/>
    </source>
</evidence>
<feature type="chain" id="PRO_5046792666" evidence="1">
    <location>
        <begin position="24"/>
        <end position="86"/>
    </location>
</feature>
<keyword evidence="3" id="KW-1185">Reference proteome</keyword>
<gene>
    <name evidence="2" type="ORF">ACFPZN_33000</name>
</gene>
<dbReference type="EMBL" id="JBHSON010000053">
    <property type="protein sequence ID" value="MFC5750468.1"/>
    <property type="molecule type" value="Genomic_DNA"/>
</dbReference>
<reference evidence="3" key="1">
    <citation type="journal article" date="2019" name="Int. J. Syst. Evol. Microbiol.">
        <title>The Global Catalogue of Microorganisms (GCM) 10K type strain sequencing project: providing services to taxonomists for standard genome sequencing and annotation.</title>
        <authorList>
            <consortium name="The Broad Institute Genomics Platform"/>
            <consortium name="The Broad Institute Genome Sequencing Center for Infectious Disease"/>
            <person name="Wu L."/>
            <person name="Ma J."/>
        </authorList>
    </citation>
    <scope>NUCLEOTIDE SEQUENCE [LARGE SCALE GENOMIC DNA]</scope>
    <source>
        <strain evidence="3">KCTC 42087</strain>
    </source>
</reference>
<proteinExistence type="predicted"/>
<dbReference type="Proteomes" id="UP001596074">
    <property type="component" value="Unassembled WGS sequence"/>
</dbReference>
<feature type="signal peptide" evidence="1">
    <location>
        <begin position="1"/>
        <end position="23"/>
    </location>
</feature>
<dbReference type="RefSeq" id="WP_378286209.1">
    <property type="nucleotide sequence ID" value="NZ_JBHSON010000053.1"/>
</dbReference>
<name>A0ABW1A7D5_9ACTN</name>
<sequence>MCVRAWGCWLLLLSVSGSSTSVFQPTDVSLVLSGSASLDAVDEQRLRVGCQLVQLDLERVSVVLDETSQGRPVPLASGFHRAMGRE</sequence>
<organism evidence="2 3">
    <name type="scientific">Actinomadura rugatobispora</name>
    <dbReference type="NCBI Taxonomy" id="1994"/>
    <lineage>
        <taxon>Bacteria</taxon>
        <taxon>Bacillati</taxon>
        <taxon>Actinomycetota</taxon>
        <taxon>Actinomycetes</taxon>
        <taxon>Streptosporangiales</taxon>
        <taxon>Thermomonosporaceae</taxon>
        <taxon>Actinomadura</taxon>
    </lineage>
</organism>
<evidence type="ECO:0000313" key="2">
    <source>
        <dbReference type="EMBL" id="MFC5750468.1"/>
    </source>
</evidence>
<accession>A0ABW1A7D5</accession>
<evidence type="ECO:0000256" key="1">
    <source>
        <dbReference type="SAM" id="SignalP"/>
    </source>
</evidence>
<protein>
    <submittedName>
        <fullName evidence="2">Uncharacterized protein</fullName>
    </submittedName>
</protein>
<comment type="caution">
    <text evidence="2">The sequence shown here is derived from an EMBL/GenBank/DDBJ whole genome shotgun (WGS) entry which is preliminary data.</text>
</comment>